<evidence type="ECO:0000259" key="1">
    <source>
        <dbReference type="Pfam" id="PF13843"/>
    </source>
</evidence>
<name>A0A5B7JKH8_PORTR</name>
<evidence type="ECO:0000313" key="3">
    <source>
        <dbReference type="Proteomes" id="UP000324222"/>
    </source>
</evidence>
<gene>
    <name evidence="2" type="ORF">E2C01_087880</name>
</gene>
<dbReference type="Pfam" id="PF13843">
    <property type="entry name" value="DDE_Tnp_1_7"/>
    <property type="match status" value="1"/>
</dbReference>
<organism evidence="2 3">
    <name type="scientific">Portunus trituberculatus</name>
    <name type="common">Swimming crab</name>
    <name type="synonym">Neptunus trituberculatus</name>
    <dbReference type="NCBI Taxonomy" id="210409"/>
    <lineage>
        <taxon>Eukaryota</taxon>
        <taxon>Metazoa</taxon>
        <taxon>Ecdysozoa</taxon>
        <taxon>Arthropoda</taxon>
        <taxon>Crustacea</taxon>
        <taxon>Multicrustacea</taxon>
        <taxon>Malacostraca</taxon>
        <taxon>Eumalacostraca</taxon>
        <taxon>Eucarida</taxon>
        <taxon>Decapoda</taxon>
        <taxon>Pleocyemata</taxon>
        <taxon>Brachyura</taxon>
        <taxon>Eubrachyura</taxon>
        <taxon>Portunoidea</taxon>
        <taxon>Portunidae</taxon>
        <taxon>Portuninae</taxon>
        <taxon>Portunus</taxon>
    </lineage>
</organism>
<dbReference type="Proteomes" id="UP000324222">
    <property type="component" value="Unassembled WGS sequence"/>
</dbReference>
<proteinExistence type="predicted"/>
<dbReference type="OrthoDB" id="6350180at2759"/>
<dbReference type="EMBL" id="VSRR010092434">
    <property type="protein sequence ID" value="MPC92774.1"/>
    <property type="molecule type" value="Genomic_DNA"/>
</dbReference>
<dbReference type="InterPro" id="IPR029526">
    <property type="entry name" value="PGBD"/>
</dbReference>
<dbReference type="AlphaFoldDB" id="A0A5B7JKH8"/>
<reference evidence="2 3" key="1">
    <citation type="submission" date="2019-05" db="EMBL/GenBank/DDBJ databases">
        <title>Another draft genome of Portunus trituberculatus and its Hox gene families provides insights of decapod evolution.</title>
        <authorList>
            <person name="Jeong J.-H."/>
            <person name="Song I."/>
            <person name="Kim S."/>
            <person name="Choi T."/>
            <person name="Kim D."/>
            <person name="Ryu S."/>
            <person name="Kim W."/>
        </authorList>
    </citation>
    <scope>NUCLEOTIDE SEQUENCE [LARGE SCALE GENOMIC DNA]</scope>
    <source>
        <tissue evidence="2">Muscle</tissue>
    </source>
</reference>
<evidence type="ECO:0000313" key="2">
    <source>
        <dbReference type="EMBL" id="MPC92774.1"/>
    </source>
</evidence>
<feature type="domain" description="PiggyBac transposable element-derived protein" evidence="1">
    <location>
        <begin position="12"/>
        <end position="84"/>
    </location>
</feature>
<sequence length="118" mass="14219">MLCSGPPIFRKEVMSCDRFQSIMNFLRFSFVQQVRKAVPGMRIEPYLEMLRERCQWVMRPHKSFAVDEALILWNDRLSVHQIKKIKIWCNHVVPFRYGLEWIFLELHGILWKTLILPS</sequence>
<protein>
    <recommendedName>
        <fullName evidence="1">PiggyBac transposable element-derived protein domain-containing protein</fullName>
    </recommendedName>
</protein>
<accession>A0A5B7JKH8</accession>
<comment type="caution">
    <text evidence="2">The sequence shown here is derived from an EMBL/GenBank/DDBJ whole genome shotgun (WGS) entry which is preliminary data.</text>
</comment>
<keyword evidence="3" id="KW-1185">Reference proteome</keyword>